<organism evidence="1 2">
    <name type="scientific">Ustilaginoidea virens</name>
    <name type="common">Rice false smut fungus</name>
    <name type="synonym">Villosiclava virens</name>
    <dbReference type="NCBI Taxonomy" id="1159556"/>
    <lineage>
        <taxon>Eukaryota</taxon>
        <taxon>Fungi</taxon>
        <taxon>Dikarya</taxon>
        <taxon>Ascomycota</taxon>
        <taxon>Pezizomycotina</taxon>
        <taxon>Sordariomycetes</taxon>
        <taxon>Hypocreomycetidae</taxon>
        <taxon>Hypocreales</taxon>
        <taxon>Clavicipitaceae</taxon>
        <taxon>Ustilaginoidea</taxon>
    </lineage>
</organism>
<evidence type="ECO:0000313" key="2">
    <source>
        <dbReference type="Proteomes" id="UP000027002"/>
    </source>
</evidence>
<sequence>MNSGEWHTAAPALVQVPARYSVPRAAPREPPPCRYCCRPSGQVHGLWSPRLALSSIPSRSAMPEAWRLEPTRVLSWELSTFTKKTVVALQI</sequence>
<dbReference type="RefSeq" id="XP_042998267.1">
    <property type="nucleotide sequence ID" value="XM_043142333.1"/>
</dbReference>
<proteinExistence type="predicted"/>
<keyword evidence="2" id="KW-1185">Reference proteome</keyword>
<evidence type="ECO:0000313" key="1">
    <source>
        <dbReference type="EMBL" id="QUC20594.1"/>
    </source>
</evidence>
<name>A0A8E5HSW3_USTVR</name>
<dbReference type="Proteomes" id="UP000027002">
    <property type="component" value="Chromosome 4"/>
</dbReference>
<dbReference type="KEGG" id="uvi:66065613"/>
<reference evidence="1" key="1">
    <citation type="submission" date="2020-03" db="EMBL/GenBank/DDBJ databases">
        <title>A mixture of massive structural variations and highly conserved coding sequences in Ustilaginoidea virens genome.</title>
        <authorList>
            <person name="Zhang K."/>
            <person name="Zhao Z."/>
            <person name="Zhang Z."/>
            <person name="Li Y."/>
            <person name="Hsiang T."/>
            <person name="Sun W."/>
        </authorList>
    </citation>
    <scope>NUCLEOTIDE SEQUENCE</scope>
    <source>
        <strain evidence="1">UV-8b</strain>
    </source>
</reference>
<gene>
    <name evidence="1" type="ORF">UV8b_04835</name>
</gene>
<accession>A0A8E5HSW3</accession>
<dbReference type="EMBL" id="CP072756">
    <property type="protein sequence ID" value="QUC20594.1"/>
    <property type="molecule type" value="Genomic_DNA"/>
</dbReference>
<dbReference type="GeneID" id="66065613"/>
<protein>
    <submittedName>
        <fullName evidence="1">Uncharacterized protein</fullName>
    </submittedName>
</protein>
<dbReference type="AlphaFoldDB" id="A0A8E5HSW3"/>